<proteinExistence type="predicted"/>
<keyword evidence="1 2" id="KW-0807">Transducer</keyword>
<dbReference type="GO" id="GO:0016020">
    <property type="term" value="C:membrane"/>
    <property type="evidence" value="ECO:0007669"/>
    <property type="project" value="InterPro"/>
</dbReference>
<dbReference type="PANTHER" id="PTHR32089:SF114">
    <property type="entry name" value="METHYL-ACCEPTING CHEMOTAXIS PROTEIN MCPB"/>
    <property type="match status" value="1"/>
</dbReference>
<name>A0A3D9SCA8_9BACL</name>
<dbReference type="EMBL" id="QTTN01000004">
    <property type="protein sequence ID" value="REE91534.1"/>
    <property type="molecule type" value="Genomic_DNA"/>
</dbReference>
<comment type="caution">
    <text evidence="4">The sequence shown here is derived from an EMBL/GenBank/DDBJ whole genome shotgun (WGS) entry which is preliminary data.</text>
</comment>
<evidence type="ECO:0000313" key="5">
    <source>
        <dbReference type="Proteomes" id="UP000256304"/>
    </source>
</evidence>
<dbReference type="Proteomes" id="UP000256304">
    <property type="component" value="Unassembled WGS sequence"/>
</dbReference>
<sequence>MSEMAVVINNIAENSSKVAQEAAAMERMSIQGNDVVEKVTFQMDNISQFVTQTNSIVKLLERRSQEIESIISLIIGISKQANLLALNASIEAARVGEHGKGFAVVASEVRKLAEQSSQSAAQITGLIKEIQGEIVDAVHAMDRGVNEVRMGIDVANEMEKIFGKILNTTRTVTSQIHEVSSATEQMSAGTQELAATSEELSASAGLTSISSSKIAGSIEEQKASLETLSESTAHLYAMSGELQQLVDVFRVRR</sequence>
<dbReference type="SUPFAM" id="SSF58104">
    <property type="entry name" value="Methyl-accepting chemotaxis protein (MCP) signaling domain"/>
    <property type="match status" value="1"/>
</dbReference>
<dbReference type="SMART" id="SM00283">
    <property type="entry name" value="MA"/>
    <property type="match status" value="1"/>
</dbReference>
<dbReference type="RefSeq" id="WP_116187885.1">
    <property type="nucleotide sequence ID" value="NZ_QTTN01000004.1"/>
</dbReference>
<dbReference type="Pfam" id="PF00015">
    <property type="entry name" value="MCPsignal"/>
    <property type="match status" value="1"/>
</dbReference>
<gene>
    <name evidence="4" type="ORF">A8990_10441</name>
</gene>
<accession>A0A3D9SCA8</accession>
<evidence type="ECO:0000256" key="2">
    <source>
        <dbReference type="PROSITE-ProRule" id="PRU00284"/>
    </source>
</evidence>
<dbReference type="AlphaFoldDB" id="A0A3D9SCA8"/>
<evidence type="ECO:0000256" key="1">
    <source>
        <dbReference type="ARBA" id="ARBA00023224"/>
    </source>
</evidence>
<dbReference type="OrthoDB" id="369835at2"/>
<dbReference type="GO" id="GO:0007165">
    <property type="term" value="P:signal transduction"/>
    <property type="evidence" value="ECO:0007669"/>
    <property type="project" value="UniProtKB-KW"/>
</dbReference>
<dbReference type="Gene3D" id="1.10.287.950">
    <property type="entry name" value="Methyl-accepting chemotaxis protein"/>
    <property type="match status" value="1"/>
</dbReference>
<evidence type="ECO:0000259" key="3">
    <source>
        <dbReference type="PROSITE" id="PS50111"/>
    </source>
</evidence>
<keyword evidence="5" id="KW-1185">Reference proteome</keyword>
<protein>
    <submittedName>
        <fullName evidence="4">Methyl-accepting chemotaxis protein</fullName>
    </submittedName>
</protein>
<dbReference type="PANTHER" id="PTHR32089">
    <property type="entry name" value="METHYL-ACCEPTING CHEMOTAXIS PROTEIN MCPB"/>
    <property type="match status" value="1"/>
</dbReference>
<dbReference type="PROSITE" id="PS50111">
    <property type="entry name" value="CHEMOTAXIS_TRANSDUC_2"/>
    <property type="match status" value="1"/>
</dbReference>
<feature type="domain" description="Methyl-accepting transducer" evidence="3">
    <location>
        <begin position="1"/>
        <end position="201"/>
    </location>
</feature>
<reference evidence="4 5" key="1">
    <citation type="submission" date="2018-08" db="EMBL/GenBank/DDBJ databases">
        <title>Genomic Encyclopedia of Type Strains, Phase III (KMG-III): the genomes of soil and plant-associated and newly described type strains.</title>
        <authorList>
            <person name="Whitman W."/>
        </authorList>
    </citation>
    <scope>NUCLEOTIDE SEQUENCE [LARGE SCALE GENOMIC DNA]</scope>
    <source>
        <strain evidence="4 5">CGMCC 1.10966</strain>
    </source>
</reference>
<dbReference type="InterPro" id="IPR004089">
    <property type="entry name" value="MCPsignal_dom"/>
</dbReference>
<evidence type="ECO:0000313" key="4">
    <source>
        <dbReference type="EMBL" id="REE91534.1"/>
    </source>
</evidence>
<organism evidence="4 5">
    <name type="scientific">Paenibacillus taihuensis</name>
    <dbReference type="NCBI Taxonomy" id="1156355"/>
    <lineage>
        <taxon>Bacteria</taxon>
        <taxon>Bacillati</taxon>
        <taxon>Bacillota</taxon>
        <taxon>Bacilli</taxon>
        <taxon>Bacillales</taxon>
        <taxon>Paenibacillaceae</taxon>
        <taxon>Paenibacillus</taxon>
    </lineage>
</organism>